<dbReference type="PANTHER" id="PTHR43142">
    <property type="entry name" value="CARBOXYLIC ESTER HYDROLASE"/>
    <property type="match status" value="1"/>
</dbReference>
<keyword evidence="2" id="KW-0719">Serine esterase</keyword>
<dbReference type="InterPro" id="IPR002018">
    <property type="entry name" value="CarbesteraseB"/>
</dbReference>
<keyword evidence="5" id="KW-0325">Glycoprotein</keyword>
<dbReference type="PROSITE" id="PS00941">
    <property type="entry name" value="CARBOXYLESTERASE_B_2"/>
    <property type="match status" value="1"/>
</dbReference>
<evidence type="ECO:0000256" key="4">
    <source>
        <dbReference type="ARBA" id="ARBA00023157"/>
    </source>
</evidence>
<dbReference type="InterPro" id="IPR019819">
    <property type="entry name" value="Carboxylesterase_B_CS"/>
</dbReference>
<dbReference type="OrthoDB" id="19653at2759"/>
<organism evidence="8">
    <name type="scientific">Leptinotarsa decemlineata</name>
    <name type="common">Colorado potato beetle</name>
    <name type="synonym">Doryphora decemlineata</name>
    <dbReference type="NCBI Taxonomy" id="7539"/>
    <lineage>
        <taxon>Eukaryota</taxon>
        <taxon>Metazoa</taxon>
        <taxon>Ecdysozoa</taxon>
        <taxon>Arthropoda</taxon>
        <taxon>Hexapoda</taxon>
        <taxon>Insecta</taxon>
        <taxon>Pterygota</taxon>
        <taxon>Neoptera</taxon>
        <taxon>Endopterygota</taxon>
        <taxon>Coleoptera</taxon>
        <taxon>Polyphaga</taxon>
        <taxon>Cucujiformia</taxon>
        <taxon>Chrysomeloidea</taxon>
        <taxon>Chrysomelidae</taxon>
        <taxon>Chrysomelinae</taxon>
        <taxon>Doryphorini</taxon>
        <taxon>Leptinotarsa</taxon>
    </lineage>
</organism>
<keyword evidence="4" id="KW-1015">Disulfide bond</keyword>
<evidence type="ECO:0000256" key="5">
    <source>
        <dbReference type="ARBA" id="ARBA00023180"/>
    </source>
</evidence>
<dbReference type="EMBL" id="KM220569">
    <property type="protein sequence ID" value="AIY68360.1"/>
    <property type="molecule type" value="mRNA"/>
</dbReference>
<evidence type="ECO:0000259" key="7">
    <source>
        <dbReference type="Pfam" id="PF00135"/>
    </source>
</evidence>
<dbReference type="PANTHER" id="PTHR43142:SF1">
    <property type="entry name" value="CARBOXYLIC ESTER HYDROLASE"/>
    <property type="match status" value="1"/>
</dbReference>
<dbReference type="AlphaFoldDB" id="A0A0A7EQC0"/>
<keyword evidence="3 6" id="KW-0378">Hydrolase</keyword>
<dbReference type="PROSITE" id="PS00122">
    <property type="entry name" value="CARBOXYLESTERASE_B_1"/>
    <property type="match status" value="1"/>
</dbReference>
<dbReference type="ESTHER" id="lepde-a0a0a7eqc0">
    <property type="family name" value="Carb_B_Arthropoda"/>
</dbReference>
<comment type="similarity">
    <text evidence="1 6">Belongs to the type-B carboxylesterase/lipase family.</text>
</comment>
<evidence type="ECO:0000256" key="3">
    <source>
        <dbReference type="ARBA" id="ARBA00022801"/>
    </source>
</evidence>
<feature type="chain" id="PRO_5005109496" description="Carboxylic ester hydrolase" evidence="6">
    <location>
        <begin position="19"/>
        <end position="559"/>
    </location>
</feature>
<dbReference type="Gene3D" id="3.40.50.1820">
    <property type="entry name" value="alpha/beta hydrolase"/>
    <property type="match status" value="1"/>
</dbReference>
<proteinExistence type="evidence at transcript level"/>
<feature type="domain" description="Carboxylesterase type B" evidence="7">
    <location>
        <begin position="21"/>
        <end position="544"/>
    </location>
</feature>
<accession>A0A0A7EQC0</accession>
<name>A0A0A7EQC0_LEPDE</name>
<sequence length="559" mass="63149">MKLSTILVLVITISFAVADILVTIPNGKLRGRKEYSQRGISFYAFQQIPYAKPPVGELRFREPLPPDNWNGILDATYNDKICIQLVNIYNVNMSKYENEDCLYINVYTPEFPSTNLSLPVMYYIYGGGFLNGAANFEVAGPHYLLESGVIVVTVNYRVGPFGFLTTGDKIIPGNYGLKDQQMGLKWVQKNIKYFGGDPKKVTIIGISAGASCVGFQMMSKGSKGLFRAAIAQSGSNINPWAYQRNYKTIAFKIGAALGKPLNEDTDSDKLLAFLRTIPAEQLILVSIRMYLDTLLVDQMTNGLVFTPVIEPEHETAFTTENMYEAIENGRMARVPLIIGICSEEMLVILSGGYFPTQIQSYDNDIALFVSRNMHITDRNKLIQLGQTIHDWYSKGRLEDDKVGTVKHFSDAGFTRALIRHAELQSKFSDVYFYQFSYSGQLGENPGPFIDGVGRVIHGEDGNYIWVKSNSTGLNNYPKDDILTSDRYRTLFTNFAKYLNPTPEKTSLFQNILWPKVTPHNFQYLNIDTNLSIQKNPRGEVYQKWLKIYEENAVRPLDTF</sequence>
<evidence type="ECO:0000256" key="1">
    <source>
        <dbReference type="ARBA" id="ARBA00005964"/>
    </source>
</evidence>
<dbReference type="SUPFAM" id="SSF53474">
    <property type="entry name" value="alpha/beta-Hydrolases"/>
    <property type="match status" value="1"/>
</dbReference>
<evidence type="ECO:0000256" key="6">
    <source>
        <dbReference type="RuleBase" id="RU361235"/>
    </source>
</evidence>
<evidence type="ECO:0000313" key="8">
    <source>
        <dbReference type="EMBL" id="AIY68360.1"/>
    </source>
</evidence>
<feature type="signal peptide" evidence="6">
    <location>
        <begin position="1"/>
        <end position="18"/>
    </location>
</feature>
<dbReference type="GO" id="GO:0052689">
    <property type="term" value="F:carboxylic ester hydrolase activity"/>
    <property type="evidence" value="ECO:0007669"/>
    <property type="project" value="UniProtKB-KW"/>
</dbReference>
<reference evidence="8" key="1">
    <citation type="submission" date="2014-07" db="EMBL/GenBank/DDBJ databases">
        <title>Identification of esterase genes and their expression profiles in several pesticides treated Colorado potato beetle, Leptinotarsa decemlineata.</title>
        <authorList>
            <person name="Lv F."/>
            <person name="Fu K."/>
        </authorList>
    </citation>
    <scope>NUCLEOTIDE SEQUENCE</scope>
</reference>
<keyword evidence="6" id="KW-0732">Signal</keyword>
<protein>
    <recommendedName>
        <fullName evidence="6">Carboxylic ester hydrolase</fullName>
        <ecNumber evidence="6">3.1.1.-</ecNumber>
    </recommendedName>
</protein>
<evidence type="ECO:0000256" key="2">
    <source>
        <dbReference type="ARBA" id="ARBA00022487"/>
    </source>
</evidence>
<dbReference type="InterPro" id="IPR029058">
    <property type="entry name" value="AB_hydrolase_fold"/>
</dbReference>
<dbReference type="InterPro" id="IPR019826">
    <property type="entry name" value="Carboxylesterase_B_AS"/>
</dbReference>
<dbReference type="Pfam" id="PF00135">
    <property type="entry name" value="COesterase"/>
    <property type="match status" value="1"/>
</dbReference>
<dbReference type="EC" id="3.1.1.-" evidence="6"/>